<dbReference type="AlphaFoldDB" id="A0A0C2VHT5"/>
<dbReference type="OrthoDB" id="2449457at2"/>
<dbReference type="RefSeq" id="WP_041056634.1">
    <property type="nucleotide sequence ID" value="NZ_JXRR01000013.1"/>
</dbReference>
<keyword evidence="3" id="KW-1185">Reference proteome</keyword>
<sequence>MSVVNTRIWIKKFIEQCEKNPRKNPAAFQVESICTPLQSVFPHIPPKDLMALLLKHGLFNAKEWQEISRINIDPSLQDPWVTIEKDFQLLKKRWNGPDCPIYILPIRTDLKTSDESPFEKNGLAFKQGVFLFISPSLSLGSLKAIFAHEYNHVCRLHQLNVPIEKMTLKESLIIEGLGEYSVKELGGERFLAPWTHLYTEAERIKIWKKAFLPELTREGTDHHRKFLYGTNKKALPKWIGYHIGFHIICSYIEQNGPRSMKQLLTVSSDEIICKSAFKLDN</sequence>
<proteinExistence type="predicted"/>
<evidence type="ECO:0000259" key="1">
    <source>
        <dbReference type="Pfam" id="PF10026"/>
    </source>
</evidence>
<reference evidence="2 3" key="1">
    <citation type="submission" date="2015-01" db="EMBL/GenBank/DDBJ databases">
        <title>Jeotgalibacillus campisalis genome sequencing.</title>
        <authorList>
            <person name="Goh K.M."/>
            <person name="Chan K.-G."/>
            <person name="Yaakop A.S."/>
            <person name="Ee R."/>
            <person name="Gan H.M."/>
            <person name="Chan C.S."/>
        </authorList>
    </citation>
    <scope>NUCLEOTIDE SEQUENCE [LARGE SCALE GENOMIC DNA]</scope>
    <source>
        <strain evidence="2 3">SF-57</strain>
    </source>
</reference>
<dbReference type="PATRIC" id="fig|220754.4.peg.1498"/>
<dbReference type="InterPro" id="IPR018728">
    <property type="entry name" value="DUF2268"/>
</dbReference>
<feature type="domain" description="DUF2268" evidence="1">
    <location>
        <begin position="80"/>
        <end position="272"/>
    </location>
</feature>
<protein>
    <recommendedName>
        <fullName evidence="1">DUF2268 domain-containing protein</fullName>
    </recommendedName>
</protein>
<organism evidence="2 3">
    <name type="scientific">Jeotgalibacillus campisalis</name>
    <dbReference type="NCBI Taxonomy" id="220754"/>
    <lineage>
        <taxon>Bacteria</taxon>
        <taxon>Bacillati</taxon>
        <taxon>Bacillota</taxon>
        <taxon>Bacilli</taxon>
        <taxon>Bacillales</taxon>
        <taxon>Caryophanaceae</taxon>
        <taxon>Jeotgalibacillus</taxon>
    </lineage>
</organism>
<name>A0A0C2VHT5_9BACL</name>
<dbReference type="EMBL" id="JXRR01000013">
    <property type="protein sequence ID" value="KIL48437.1"/>
    <property type="molecule type" value="Genomic_DNA"/>
</dbReference>
<evidence type="ECO:0000313" key="2">
    <source>
        <dbReference type="EMBL" id="KIL48437.1"/>
    </source>
</evidence>
<comment type="caution">
    <text evidence="2">The sequence shown here is derived from an EMBL/GenBank/DDBJ whole genome shotgun (WGS) entry which is preliminary data.</text>
</comment>
<accession>A0A0C2VHT5</accession>
<evidence type="ECO:0000313" key="3">
    <source>
        <dbReference type="Proteomes" id="UP000031972"/>
    </source>
</evidence>
<gene>
    <name evidence="2" type="ORF">KR50_14730</name>
</gene>
<dbReference type="Pfam" id="PF10026">
    <property type="entry name" value="DUF2268"/>
    <property type="match status" value="1"/>
</dbReference>
<dbReference type="Proteomes" id="UP000031972">
    <property type="component" value="Unassembled WGS sequence"/>
</dbReference>